<dbReference type="Pfam" id="PF00069">
    <property type="entry name" value="Pkinase"/>
    <property type="match status" value="1"/>
</dbReference>
<evidence type="ECO:0000259" key="13">
    <source>
        <dbReference type="PROSITE" id="PS50011"/>
    </source>
</evidence>
<evidence type="ECO:0000256" key="8">
    <source>
        <dbReference type="ARBA" id="ARBA00023242"/>
    </source>
</evidence>
<dbReference type="PROSITE" id="PS00107">
    <property type="entry name" value="PROTEIN_KINASE_ATP"/>
    <property type="match status" value="1"/>
</dbReference>
<comment type="caution">
    <text evidence="14">The sequence shown here is derived from an EMBL/GenBank/DDBJ whole genome shotgun (WGS) entry which is preliminary data.</text>
</comment>
<evidence type="ECO:0000256" key="3">
    <source>
        <dbReference type="ARBA" id="ARBA00022527"/>
    </source>
</evidence>
<keyword evidence="7 10" id="KW-0067">ATP-binding</keyword>
<dbReference type="STRING" id="106004.A0A1Y2DAP9"/>
<comment type="subcellular location">
    <subcellularLocation>
        <location evidence="1">Nucleus</location>
    </subcellularLocation>
</comment>
<dbReference type="InterPro" id="IPR000719">
    <property type="entry name" value="Prot_kinase_dom"/>
</dbReference>
<dbReference type="PROSITE" id="PS50011">
    <property type="entry name" value="PROTEIN_KINASE_DOM"/>
    <property type="match status" value="1"/>
</dbReference>
<evidence type="ECO:0000256" key="9">
    <source>
        <dbReference type="ARBA" id="ARBA00049280"/>
    </source>
</evidence>
<keyword evidence="6 14" id="KW-0418">Kinase</keyword>
<dbReference type="Proteomes" id="UP000193467">
    <property type="component" value="Unassembled WGS sequence"/>
</dbReference>
<feature type="compositionally biased region" description="Basic and acidic residues" evidence="12">
    <location>
        <begin position="344"/>
        <end position="353"/>
    </location>
</feature>
<feature type="region of interest" description="Disordered" evidence="12">
    <location>
        <begin position="344"/>
        <end position="364"/>
    </location>
</feature>
<evidence type="ECO:0000256" key="2">
    <source>
        <dbReference type="ARBA" id="ARBA00006485"/>
    </source>
</evidence>
<evidence type="ECO:0000256" key="7">
    <source>
        <dbReference type="ARBA" id="ARBA00022840"/>
    </source>
</evidence>
<keyword evidence="15" id="KW-1185">Reference proteome</keyword>
<protein>
    <submittedName>
        <fullName evidence="14">Kinase-like domain-containing protein</fullName>
    </submittedName>
</protein>
<organism evidence="14 15">
    <name type="scientific">Leucosporidium creatinivorum</name>
    <dbReference type="NCBI Taxonomy" id="106004"/>
    <lineage>
        <taxon>Eukaryota</taxon>
        <taxon>Fungi</taxon>
        <taxon>Dikarya</taxon>
        <taxon>Basidiomycota</taxon>
        <taxon>Pucciniomycotina</taxon>
        <taxon>Microbotryomycetes</taxon>
        <taxon>Leucosporidiales</taxon>
        <taxon>Leucosporidium</taxon>
    </lineage>
</organism>
<dbReference type="GO" id="GO:0005524">
    <property type="term" value="F:ATP binding"/>
    <property type="evidence" value="ECO:0007669"/>
    <property type="project" value="UniProtKB-UniRule"/>
</dbReference>
<proteinExistence type="inferred from homology"/>
<evidence type="ECO:0000256" key="1">
    <source>
        <dbReference type="ARBA" id="ARBA00004123"/>
    </source>
</evidence>
<evidence type="ECO:0000256" key="11">
    <source>
        <dbReference type="RuleBase" id="RU000304"/>
    </source>
</evidence>
<dbReference type="SUPFAM" id="SSF56112">
    <property type="entry name" value="Protein kinase-like (PK-like)"/>
    <property type="match status" value="1"/>
</dbReference>
<evidence type="ECO:0000256" key="5">
    <source>
        <dbReference type="ARBA" id="ARBA00022741"/>
    </source>
</evidence>
<dbReference type="PROSITE" id="PS00108">
    <property type="entry name" value="PROTEIN_KINASE_ST"/>
    <property type="match status" value="1"/>
</dbReference>
<evidence type="ECO:0000313" key="14">
    <source>
        <dbReference type="EMBL" id="ORY55735.1"/>
    </source>
</evidence>
<keyword evidence="5 10" id="KW-0547">Nucleotide-binding</keyword>
<accession>A0A1Y2DAP9</accession>
<dbReference type="PANTHER" id="PTHR24056">
    <property type="entry name" value="CELL DIVISION PROTEIN KINASE"/>
    <property type="match status" value="1"/>
</dbReference>
<name>A0A1Y2DAP9_9BASI</name>
<dbReference type="InterPro" id="IPR050108">
    <property type="entry name" value="CDK"/>
</dbReference>
<dbReference type="InterPro" id="IPR017441">
    <property type="entry name" value="Protein_kinase_ATP_BS"/>
</dbReference>
<feature type="binding site" evidence="10">
    <location>
        <position position="32"/>
    </location>
    <ligand>
        <name>ATP</name>
        <dbReference type="ChEBI" id="CHEBI:30616"/>
    </ligand>
</feature>
<keyword evidence="8" id="KW-0539">Nucleus</keyword>
<dbReference type="GO" id="GO:0008353">
    <property type="term" value="F:RNA polymerase II CTD heptapeptide repeat kinase activity"/>
    <property type="evidence" value="ECO:0007669"/>
    <property type="project" value="UniProtKB-EC"/>
</dbReference>
<comment type="catalytic activity">
    <reaction evidence="9">
        <text>[DNA-directed RNA polymerase] + ATP = phospho-[DNA-directed RNA polymerase] + ADP + H(+)</text>
        <dbReference type="Rhea" id="RHEA:10216"/>
        <dbReference type="Rhea" id="RHEA-COMP:11321"/>
        <dbReference type="Rhea" id="RHEA-COMP:11322"/>
        <dbReference type="ChEBI" id="CHEBI:15378"/>
        <dbReference type="ChEBI" id="CHEBI:30616"/>
        <dbReference type="ChEBI" id="CHEBI:43176"/>
        <dbReference type="ChEBI" id="CHEBI:68546"/>
        <dbReference type="ChEBI" id="CHEBI:456216"/>
        <dbReference type="EC" id="2.7.11.23"/>
    </reaction>
</comment>
<reference evidence="14 15" key="1">
    <citation type="submission" date="2016-07" db="EMBL/GenBank/DDBJ databases">
        <title>Pervasive Adenine N6-methylation of Active Genes in Fungi.</title>
        <authorList>
            <consortium name="DOE Joint Genome Institute"/>
            <person name="Mondo S.J."/>
            <person name="Dannebaum R.O."/>
            <person name="Kuo R.C."/>
            <person name="Labutti K."/>
            <person name="Haridas S."/>
            <person name="Kuo A."/>
            <person name="Salamov A."/>
            <person name="Ahrendt S.R."/>
            <person name="Lipzen A."/>
            <person name="Sullivan W."/>
            <person name="Andreopoulos W.B."/>
            <person name="Clum A."/>
            <person name="Lindquist E."/>
            <person name="Daum C."/>
            <person name="Ramamoorthy G.K."/>
            <person name="Gryganskyi A."/>
            <person name="Culley D."/>
            <person name="Magnuson J.K."/>
            <person name="James T.Y."/>
            <person name="O'Malley M.A."/>
            <person name="Stajich J.E."/>
            <person name="Spatafora J.W."/>
            <person name="Visel A."/>
            <person name="Grigoriev I.V."/>
        </authorList>
    </citation>
    <scope>NUCLEOTIDE SEQUENCE [LARGE SCALE GENOMIC DNA]</scope>
    <source>
        <strain evidence="14 15">62-1032</strain>
    </source>
</reference>
<dbReference type="InParanoid" id="A0A1Y2DAP9"/>
<dbReference type="GO" id="GO:0004693">
    <property type="term" value="F:cyclin-dependent protein serine/threonine kinase activity"/>
    <property type="evidence" value="ECO:0007669"/>
    <property type="project" value="TreeGrafter"/>
</dbReference>
<dbReference type="InterPro" id="IPR011009">
    <property type="entry name" value="Kinase-like_dom_sf"/>
</dbReference>
<dbReference type="PANTHER" id="PTHR24056:SF233">
    <property type="entry name" value="CYCLIN-DEPENDENT KINASE 9"/>
    <property type="match status" value="1"/>
</dbReference>
<gene>
    <name evidence="14" type="ORF">BCR35DRAFT_284305</name>
</gene>
<feature type="domain" description="Protein kinase" evidence="13">
    <location>
        <begin position="3"/>
        <end position="321"/>
    </location>
</feature>
<evidence type="ECO:0000256" key="4">
    <source>
        <dbReference type="ARBA" id="ARBA00022679"/>
    </source>
</evidence>
<dbReference type="Gene3D" id="3.30.200.20">
    <property type="entry name" value="Phosphorylase Kinase, domain 1"/>
    <property type="match status" value="1"/>
</dbReference>
<dbReference type="FunCoup" id="A0A1Y2DAP9">
    <property type="interactions" value="640"/>
</dbReference>
<evidence type="ECO:0000256" key="12">
    <source>
        <dbReference type="SAM" id="MobiDB-lite"/>
    </source>
</evidence>
<comment type="similarity">
    <text evidence="2">Belongs to the protein kinase superfamily. CMGC Ser/Thr protein kinase family. CDC2/CDKX subfamily.</text>
</comment>
<evidence type="ECO:0000313" key="15">
    <source>
        <dbReference type="Proteomes" id="UP000193467"/>
    </source>
</evidence>
<feature type="region of interest" description="Disordered" evidence="12">
    <location>
        <begin position="408"/>
        <end position="478"/>
    </location>
</feature>
<feature type="compositionally biased region" description="Pro residues" evidence="12">
    <location>
        <begin position="355"/>
        <end position="364"/>
    </location>
</feature>
<evidence type="ECO:0000256" key="6">
    <source>
        <dbReference type="ARBA" id="ARBA00022777"/>
    </source>
</evidence>
<keyword evidence="3 11" id="KW-0723">Serine/threonine-protein kinase</keyword>
<dbReference type="OrthoDB" id="28397at2759"/>
<dbReference type="AlphaFoldDB" id="A0A1Y2DAP9"/>
<dbReference type="EMBL" id="MCGR01000089">
    <property type="protein sequence ID" value="ORY55735.1"/>
    <property type="molecule type" value="Genomic_DNA"/>
</dbReference>
<sequence>MEYSLQEKLGEGTFGLVGQGLKVRRGDVVALKQIILHNEGDGMPITSLREIRILKSLDHPNIVPVVDIAYEPGNAETFAPGKTYMVFPYMDHDLAGLLENHQVRLVPAQIKQYAMQLLEGTRYLHLNGILHRDMKAANLLISNSGVLMIADFGLARSIEAYEKRREYTNCVVTRWYRPPELLIGEVKYHFPVDMWGVGCVIAEMFKKTPIFPGDSDVNQAHKIFQHCGSPRTHTWPGWRDIPGASNTNWGDQPRTIRADALSFVSSFSFSRSFELALTFSPTCAARWSEQDHLFADLLDKILVLDPQRRLTASQALDHDWFWTDPMPMEPSMMPAYMASHEYDKRKREEERPRIPQIPQPQPPTIPPYPQPNFNQAPAYGQFPPFGMGAPPAMGYGAIPPPPGMPMGYGQQQQPPYGPPGRGGYGGRGRGGGGRGGGGGPYGGDRGGGGRPFNHGRYEPQVPSFMQGRQNAGGPGSNEKVNIAAMMAGAKPGAPSRH</sequence>
<dbReference type="Gene3D" id="1.10.510.10">
    <property type="entry name" value="Transferase(Phosphotransferase) domain 1"/>
    <property type="match status" value="1"/>
</dbReference>
<feature type="compositionally biased region" description="Gly residues" evidence="12">
    <location>
        <begin position="419"/>
        <end position="450"/>
    </location>
</feature>
<dbReference type="FunFam" id="1.10.510.10:FF:000415">
    <property type="entry name" value="CMGC/CDK/CRK7 protein kinase, variant"/>
    <property type="match status" value="1"/>
</dbReference>
<dbReference type="InterPro" id="IPR008271">
    <property type="entry name" value="Ser/Thr_kinase_AS"/>
</dbReference>
<evidence type="ECO:0000256" key="10">
    <source>
        <dbReference type="PROSITE-ProRule" id="PRU10141"/>
    </source>
</evidence>
<keyword evidence="4" id="KW-0808">Transferase</keyword>
<dbReference type="SMART" id="SM00220">
    <property type="entry name" value="S_TKc"/>
    <property type="match status" value="1"/>
</dbReference>
<dbReference type="GO" id="GO:0005634">
    <property type="term" value="C:nucleus"/>
    <property type="evidence" value="ECO:0007669"/>
    <property type="project" value="UniProtKB-SubCell"/>
</dbReference>